<name>A0A3M7KZ22_AUXPR</name>
<sequence>MEPGSYGRVVRLEVQDFKSYRGTTVIGPFHDFTTIIGPNGSGKSNVMDAISFVLGVRTAHLRGSLSELLYFNSDSQSPEDRPKTGRVTLVFQPGDPGAEEVHFTRAIVASGDGSTHTSQYRINGKQVTLEAYNTRLEGFGVLVKARTFLVFQGDIENVAQMRPLELTAMFEQISGSAAYKEEYERADQERAAAEARLSVIHAAKKSIAHEKKQKKEEKEEADRAIALQKEIDERRATHFLWSLFHLRQDELAARQEADAKREGIAQIQKDIKANKALLESQRRQQASLAKKRLLLETRIRKMTAELDRGSPDLIRVREELSRGAKRLASLQKQLEEGRHGVEEQRARHAALERQLESLNDALAQLDADVAAASSDELAMSETLLAEYARLKAEVGAQVSALELDRAALSSTHQAEQEAQRLAQASLEAVDARIAGLGGWRCVGGKQALAVGHTLTSADFGIAHETLCPPPRSIATETERVEAEERLAAAKERVQELAGRLATLQTEREGASGERRRVDSRREALTRRAEDLANTIREARADKREGAREQRTSEVVAAMRRQIPGVHGFVHDLADVVEAKWKLALAVVMGRDFDAVVVDTDEVGMKCIQYAKEQRVPPITFLPIASLRVKDVDERQGALPGSARLALQCLDIKDPTLVRVFKGIVGSTLVCHTVEEARELAFGTPGMRRKVVAMDGTLINKSGIISGGVYAGLEARAQKWDRQALENMKQQHADLEGELARLPTARQLVTRAQELETSLTKTTNELHFARVDVKAAEERVQEVKGQLAALTKERAVRAPLTAKQQQSMKARAKDIERLTASIHQITDRVFASFSRKVGVKSIREWEQDHLMRTERASRERLQLTTQISKLTSQLEYDRRADISGTVAGLERDLAAEQAAQGELNEAEAKLLESSKGGQERLAAAQEESASLRAAIDELDASVRELKVVALNQAAEVAAAERALKAASSNAAALAARQVEVAQEAEREQVPLPRMGRAATPLSAMEEDGKEAADSPAADIDFGALPRNLRSTDPAARGRFDLEHKEALASLRAALARLAPNLRAAAQFEAVRAREREHLEELEAARRAERAAAAAFAAVRAARHDAFTAAFEHVAACIDPIYKARRALWDGQRSVLVLELTSSAVHPSGGQAYLALDSADEPFCAGVKFSAMPPTKRFRDMEALSGGEKTVAALALLFAVLSFRPCPFFVMDEVDAALDAANVVRVANYLRHMTRRSTDGSFQGIVISLKDSFYDKADALVGVCRHPDTSASATFTLDLNAYGDVVAQ</sequence>
<dbReference type="GO" id="GO:0005634">
    <property type="term" value="C:nucleus"/>
    <property type="evidence" value="ECO:0007669"/>
    <property type="project" value="UniProtKB-SubCell"/>
</dbReference>
<dbReference type="EMBL" id="QOKY01000179">
    <property type="protein sequence ID" value="RMZ54396.1"/>
    <property type="molecule type" value="Genomic_DNA"/>
</dbReference>
<keyword evidence="5 7" id="KW-0539">Nucleus</keyword>
<dbReference type="InterPro" id="IPR036277">
    <property type="entry name" value="SMC_hinge_sf"/>
</dbReference>
<dbReference type="SUPFAM" id="SSF52540">
    <property type="entry name" value="P-loop containing nucleoside triphosphate hydrolases"/>
    <property type="match status" value="1"/>
</dbReference>
<evidence type="ECO:0000259" key="9">
    <source>
        <dbReference type="SMART" id="SM00968"/>
    </source>
</evidence>
<dbReference type="GO" id="GO:0016887">
    <property type="term" value="F:ATP hydrolysis activity"/>
    <property type="evidence" value="ECO:0007669"/>
    <property type="project" value="InterPro"/>
</dbReference>
<dbReference type="PANTHER" id="PTHR18937">
    <property type="entry name" value="STRUCTURAL MAINTENANCE OF CHROMOSOMES SMC FAMILY MEMBER"/>
    <property type="match status" value="1"/>
</dbReference>
<dbReference type="InterPro" id="IPR024704">
    <property type="entry name" value="SMC"/>
</dbReference>
<feature type="coiled-coil region" evidence="8">
    <location>
        <begin position="327"/>
        <end position="375"/>
    </location>
</feature>
<feature type="coiled-coil region" evidence="8">
    <location>
        <begin position="472"/>
        <end position="548"/>
    </location>
</feature>
<feature type="coiled-coil region" evidence="8">
    <location>
        <begin position="888"/>
        <end position="975"/>
    </location>
</feature>
<reference evidence="11" key="1">
    <citation type="journal article" date="2018" name="Algal Res.">
        <title>Characterization of plant carbon substrate utilization by Auxenochlorella protothecoides.</title>
        <authorList>
            <person name="Vogler B.W."/>
            <person name="Starkenburg S.R."/>
            <person name="Sudasinghe N."/>
            <person name="Schambach J.Y."/>
            <person name="Rollin J.A."/>
            <person name="Pattathil S."/>
            <person name="Barry A.N."/>
        </authorList>
    </citation>
    <scope>NUCLEOTIDE SEQUENCE [LARGE SCALE GENOMIC DNA]</scope>
    <source>
        <strain evidence="11">UTEX 25</strain>
    </source>
</reference>
<feature type="domain" description="SMC hinge" evidence="9">
    <location>
        <begin position="563"/>
        <end position="680"/>
    </location>
</feature>
<organism evidence="10 11">
    <name type="scientific">Auxenochlorella protothecoides</name>
    <name type="common">Green microalga</name>
    <name type="synonym">Chlorella protothecoides</name>
    <dbReference type="NCBI Taxonomy" id="3075"/>
    <lineage>
        <taxon>Eukaryota</taxon>
        <taxon>Viridiplantae</taxon>
        <taxon>Chlorophyta</taxon>
        <taxon>core chlorophytes</taxon>
        <taxon>Trebouxiophyceae</taxon>
        <taxon>Chlorellales</taxon>
        <taxon>Chlorellaceae</taxon>
        <taxon>Auxenochlorella</taxon>
    </lineage>
</organism>
<protein>
    <recommendedName>
        <fullName evidence="7">Structural maintenance of chromosomes protein</fullName>
    </recommendedName>
</protein>
<dbReference type="GO" id="GO:0003677">
    <property type="term" value="F:DNA binding"/>
    <property type="evidence" value="ECO:0007669"/>
    <property type="project" value="TreeGrafter"/>
</dbReference>
<comment type="similarity">
    <text evidence="7">Belongs to the SMC family.</text>
</comment>
<evidence type="ECO:0000313" key="11">
    <source>
        <dbReference type="Proteomes" id="UP000279271"/>
    </source>
</evidence>
<evidence type="ECO:0000256" key="8">
    <source>
        <dbReference type="SAM" id="Coils"/>
    </source>
</evidence>
<dbReference type="SUPFAM" id="SSF75553">
    <property type="entry name" value="Smc hinge domain"/>
    <property type="match status" value="1"/>
</dbReference>
<evidence type="ECO:0000256" key="3">
    <source>
        <dbReference type="ARBA" id="ARBA00022776"/>
    </source>
</evidence>
<evidence type="ECO:0000256" key="7">
    <source>
        <dbReference type="PIRNR" id="PIRNR005719"/>
    </source>
</evidence>
<keyword evidence="3" id="KW-0498">Mitosis</keyword>
<evidence type="ECO:0000256" key="5">
    <source>
        <dbReference type="ARBA" id="ARBA00023242"/>
    </source>
</evidence>
<comment type="caution">
    <text evidence="10">The sequence shown here is derived from an EMBL/GenBank/DDBJ whole genome shotgun (WGS) entry which is preliminary data.</text>
</comment>
<evidence type="ECO:0000256" key="1">
    <source>
        <dbReference type="ARBA" id="ARBA00004123"/>
    </source>
</evidence>
<keyword evidence="2" id="KW-0132">Cell division</keyword>
<dbReference type="Pfam" id="PF02463">
    <property type="entry name" value="SMC_N"/>
    <property type="match status" value="1"/>
</dbReference>
<dbReference type="Gene3D" id="3.40.50.300">
    <property type="entry name" value="P-loop containing nucleotide triphosphate hydrolases"/>
    <property type="match status" value="2"/>
</dbReference>
<evidence type="ECO:0000256" key="2">
    <source>
        <dbReference type="ARBA" id="ARBA00022618"/>
    </source>
</evidence>
<dbReference type="GO" id="GO:0005524">
    <property type="term" value="F:ATP binding"/>
    <property type="evidence" value="ECO:0007669"/>
    <property type="project" value="InterPro"/>
</dbReference>
<dbReference type="Pfam" id="PF06470">
    <property type="entry name" value="SMC_hinge"/>
    <property type="match status" value="1"/>
</dbReference>
<accession>A0A3M7KZ22</accession>
<gene>
    <name evidence="10" type="ORF">APUTEX25_001972</name>
</gene>
<dbReference type="SMART" id="SM00968">
    <property type="entry name" value="SMC_hinge"/>
    <property type="match status" value="1"/>
</dbReference>
<feature type="coiled-coil region" evidence="8">
    <location>
        <begin position="176"/>
        <end position="231"/>
    </location>
</feature>
<comment type="subcellular location">
    <subcellularLocation>
        <location evidence="1 7">Nucleus</location>
    </subcellularLocation>
</comment>
<feature type="coiled-coil region" evidence="8">
    <location>
        <begin position="1063"/>
        <end position="1090"/>
    </location>
</feature>
<dbReference type="InterPro" id="IPR003395">
    <property type="entry name" value="RecF/RecN/SMC_N"/>
</dbReference>
<dbReference type="Gene3D" id="3.30.70.1620">
    <property type="match status" value="1"/>
</dbReference>
<evidence type="ECO:0000256" key="4">
    <source>
        <dbReference type="ARBA" id="ARBA00023054"/>
    </source>
</evidence>
<keyword evidence="4 8" id="KW-0175">Coiled coil</keyword>
<evidence type="ECO:0000256" key="6">
    <source>
        <dbReference type="ARBA" id="ARBA00023306"/>
    </source>
</evidence>
<dbReference type="GO" id="GO:0008278">
    <property type="term" value="C:cohesin complex"/>
    <property type="evidence" value="ECO:0007669"/>
    <property type="project" value="TreeGrafter"/>
</dbReference>
<feature type="coiled-coil region" evidence="8">
    <location>
        <begin position="744"/>
        <end position="792"/>
    </location>
</feature>
<dbReference type="GO" id="GO:0051301">
    <property type="term" value="P:cell division"/>
    <property type="evidence" value="ECO:0007669"/>
    <property type="project" value="UniProtKB-KW"/>
</dbReference>
<dbReference type="Gene3D" id="1.20.1060.20">
    <property type="match status" value="1"/>
</dbReference>
<dbReference type="PANTHER" id="PTHR18937:SF12">
    <property type="entry name" value="STRUCTURAL MAINTENANCE OF CHROMOSOMES PROTEIN"/>
    <property type="match status" value="1"/>
</dbReference>
<evidence type="ECO:0000313" key="10">
    <source>
        <dbReference type="EMBL" id="RMZ54396.1"/>
    </source>
</evidence>
<dbReference type="PIRSF" id="PIRSF005719">
    <property type="entry name" value="SMC"/>
    <property type="match status" value="1"/>
</dbReference>
<keyword evidence="6" id="KW-0131">Cell cycle</keyword>
<proteinExistence type="inferred from homology"/>
<dbReference type="Proteomes" id="UP000279271">
    <property type="component" value="Unassembled WGS sequence"/>
</dbReference>
<dbReference type="InterPro" id="IPR027417">
    <property type="entry name" value="P-loop_NTPase"/>
</dbReference>
<dbReference type="GO" id="GO:0007062">
    <property type="term" value="P:sister chromatid cohesion"/>
    <property type="evidence" value="ECO:0007669"/>
    <property type="project" value="TreeGrafter"/>
</dbReference>
<dbReference type="InterPro" id="IPR010935">
    <property type="entry name" value="SMC_hinge"/>
</dbReference>